<keyword evidence="3" id="KW-0804">Transcription</keyword>
<proteinExistence type="predicted"/>
<dbReference type="EMBL" id="JAGDYL010000032">
    <property type="protein sequence ID" value="MBO1806420.1"/>
    <property type="molecule type" value="Genomic_DNA"/>
</dbReference>
<dbReference type="AlphaFoldDB" id="A0A939RV15"/>
<dbReference type="Proteomes" id="UP000664398">
    <property type="component" value="Unassembled WGS sequence"/>
</dbReference>
<name>A0A939RV15_9MICO</name>
<protein>
    <submittedName>
        <fullName evidence="6">Helix-turn-helix transcriptional regulator</fullName>
    </submittedName>
</protein>
<accession>A0A939RV15</accession>
<evidence type="ECO:0000256" key="2">
    <source>
        <dbReference type="ARBA" id="ARBA00023125"/>
    </source>
</evidence>
<dbReference type="Pfam" id="PF12833">
    <property type="entry name" value="HTH_18"/>
    <property type="match status" value="1"/>
</dbReference>
<dbReference type="PROSITE" id="PS01124">
    <property type="entry name" value="HTH_ARAC_FAMILY_2"/>
    <property type="match status" value="1"/>
</dbReference>
<evidence type="ECO:0000256" key="3">
    <source>
        <dbReference type="ARBA" id="ARBA00023163"/>
    </source>
</evidence>
<dbReference type="InterPro" id="IPR009057">
    <property type="entry name" value="Homeodomain-like_sf"/>
</dbReference>
<evidence type="ECO:0000259" key="5">
    <source>
        <dbReference type="PROSITE" id="PS01124"/>
    </source>
</evidence>
<comment type="caution">
    <text evidence="6">The sequence shown here is derived from an EMBL/GenBank/DDBJ whole genome shotgun (WGS) entry which is preliminary data.</text>
</comment>
<dbReference type="PANTHER" id="PTHR43280:SF2">
    <property type="entry name" value="HTH-TYPE TRANSCRIPTIONAL REGULATOR EXSA"/>
    <property type="match status" value="1"/>
</dbReference>
<dbReference type="InterPro" id="IPR018060">
    <property type="entry name" value="HTH_AraC"/>
</dbReference>
<keyword evidence="7" id="KW-1185">Reference proteome</keyword>
<evidence type="ECO:0000313" key="7">
    <source>
        <dbReference type="Proteomes" id="UP000664398"/>
    </source>
</evidence>
<dbReference type="GO" id="GO:0003700">
    <property type="term" value="F:DNA-binding transcription factor activity"/>
    <property type="evidence" value="ECO:0007669"/>
    <property type="project" value="InterPro"/>
</dbReference>
<keyword evidence="1" id="KW-0805">Transcription regulation</keyword>
<dbReference type="SUPFAM" id="SSF46689">
    <property type="entry name" value="Homeodomain-like"/>
    <property type="match status" value="1"/>
</dbReference>
<gene>
    <name evidence="6" type="ORF">J4H91_14020</name>
</gene>
<dbReference type="GO" id="GO:0043565">
    <property type="term" value="F:sequence-specific DNA binding"/>
    <property type="evidence" value="ECO:0007669"/>
    <property type="project" value="InterPro"/>
</dbReference>
<organism evidence="6 7">
    <name type="scientific">Leucobacter ruminantium</name>
    <dbReference type="NCBI Taxonomy" id="1289170"/>
    <lineage>
        <taxon>Bacteria</taxon>
        <taxon>Bacillati</taxon>
        <taxon>Actinomycetota</taxon>
        <taxon>Actinomycetes</taxon>
        <taxon>Micrococcales</taxon>
        <taxon>Microbacteriaceae</taxon>
        <taxon>Leucobacter</taxon>
    </lineage>
</organism>
<dbReference type="Gene3D" id="1.10.10.60">
    <property type="entry name" value="Homeodomain-like"/>
    <property type="match status" value="2"/>
</dbReference>
<reference evidence="6" key="1">
    <citation type="submission" date="2021-03" db="EMBL/GenBank/DDBJ databases">
        <title>Leucobacter chromiisoli sp. nov., isolated from chromium-containing soil of chemical plant.</title>
        <authorList>
            <person name="Xu Z."/>
        </authorList>
    </citation>
    <scope>NUCLEOTIDE SEQUENCE</scope>
    <source>
        <strain evidence="6">A2</strain>
    </source>
</reference>
<evidence type="ECO:0000256" key="1">
    <source>
        <dbReference type="ARBA" id="ARBA00023015"/>
    </source>
</evidence>
<evidence type="ECO:0000313" key="6">
    <source>
        <dbReference type="EMBL" id="MBO1806420.1"/>
    </source>
</evidence>
<dbReference type="PANTHER" id="PTHR43280">
    <property type="entry name" value="ARAC-FAMILY TRANSCRIPTIONAL REGULATOR"/>
    <property type="match status" value="1"/>
</dbReference>
<dbReference type="SMART" id="SM00342">
    <property type="entry name" value="HTH_ARAC"/>
    <property type="match status" value="1"/>
</dbReference>
<sequence>MADEVLLSRGWIALIPASKTIRLHPIDGPILTCIYLEPEYAVDLIYWQYRAQVSSRVDALILANHLYSNKLLTVALGARFTRICPTLDEMVALSATGDFSRHSNSIQASWFTLAHAISTCGGAALERGNSTATGIASMGPTPIREEVAHIAALLESTPDREWRLRDLAAQVHLSPGHLSRLCVAAWGRTPRAQLAFIRVERLAYLLRETNEPVERCIHTVGWRNHGHAVSIFRRMMGMSPSEYRGLGRRQDPEIPDGSEHIGSPFQPF</sequence>
<feature type="domain" description="HTH araC/xylS-type" evidence="5">
    <location>
        <begin position="148"/>
        <end position="246"/>
    </location>
</feature>
<evidence type="ECO:0000256" key="4">
    <source>
        <dbReference type="SAM" id="MobiDB-lite"/>
    </source>
</evidence>
<keyword evidence="2" id="KW-0238">DNA-binding</keyword>
<feature type="region of interest" description="Disordered" evidence="4">
    <location>
        <begin position="244"/>
        <end position="268"/>
    </location>
</feature>